<gene>
    <name evidence="9" type="ORF">CLV72_107339</name>
</gene>
<evidence type="ECO:0000256" key="5">
    <source>
        <dbReference type="ARBA" id="ARBA00022692"/>
    </source>
</evidence>
<proteinExistence type="inferred from homology"/>
<accession>A0A2T0PZ37</accession>
<dbReference type="SUPFAM" id="SSF81345">
    <property type="entry name" value="ABC transporter involved in vitamin B12 uptake, BtuC"/>
    <property type="match status" value="1"/>
</dbReference>
<dbReference type="PANTHER" id="PTHR30472:SF24">
    <property type="entry name" value="FERRIC ENTEROBACTIN TRANSPORT SYSTEM PERMEASE PROTEIN FEPG"/>
    <property type="match status" value="1"/>
</dbReference>
<dbReference type="OrthoDB" id="4455417at2"/>
<evidence type="ECO:0000313" key="9">
    <source>
        <dbReference type="EMBL" id="PRX96816.1"/>
    </source>
</evidence>
<evidence type="ECO:0000256" key="1">
    <source>
        <dbReference type="ARBA" id="ARBA00004651"/>
    </source>
</evidence>
<protein>
    <submittedName>
        <fullName evidence="9">Iron complex transport system permease protein</fullName>
    </submittedName>
</protein>
<keyword evidence="10" id="KW-1185">Reference proteome</keyword>
<keyword evidence="7 8" id="KW-0472">Membrane</keyword>
<dbReference type="GO" id="GO:0005886">
    <property type="term" value="C:plasma membrane"/>
    <property type="evidence" value="ECO:0007669"/>
    <property type="project" value="UniProtKB-SubCell"/>
</dbReference>
<keyword evidence="3" id="KW-0813">Transport</keyword>
<dbReference type="Pfam" id="PF01032">
    <property type="entry name" value="FecCD"/>
    <property type="match status" value="1"/>
</dbReference>
<organism evidence="9 10">
    <name type="scientific">Allonocardiopsis opalescens</name>
    <dbReference type="NCBI Taxonomy" id="1144618"/>
    <lineage>
        <taxon>Bacteria</taxon>
        <taxon>Bacillati</taxon>
        <taxon>Actinomycetota</taxon>
        <taxon>Actinomycetes</taxon>
        <taxon>Streptosporangiales</taxon>
        <taxon>Allonocardiopsis</taxon>
    </lineage>
</organism>
<dbReference type="GO" id="GO:0022857">
    <property type="term" value="F:transmembrane transporter activity"/>
    <property type="evidence" value="ECO:0007669"/>
    <property type="project" value="InterPro"/>
</dbReference>
<keyword evidence="6 8" id="KW-1133">Transmembrane helix</keyword>
<comment type="subcellular location">
    <subcellularLocation>
        <location evidence="1">Cell membrane</location>
        <topology evidence="1">Multi-pass membrane protein</topology>
    </subcellularLocation>
</comment>
<reference evidence="9 10" key="1">
    <citation type="submission" date="2018-03" db="EMBL/GenBank/DDBJ databases">
        <title>Genomic Encyclopedia of Archaeal and Bacterial Type Strains, Phase II (KMG-II): from individual species to whole genera.</title>
        <authorList>
            <person name="Goeker M."/>
        </authorList>
    </citation>
    <scope>NUCLEOTIDE SEQUENCE [LARGE SCALE GENOMIC DNA]</scope>
    <source>
        <strain evidence="9 10">DSM 45601</strain>
    </source>
</reference>
<feature type="transmembrane region" description="Helical" evidence="8">
    <location>
        <begin position="88"/>
        <end position="106"/>
    </location>
</feature>
<evidence type="ECO:0000256" key="6">
    <source>
        <dbReference type="ARBA" id="ARBA00022989"/>
    </source>
</evidence>
<dbReference type="PANTHER" id="PTHR30472">
    <property type="entry name" value="FERRIC ENTEROBACTIN TRANSPORT SYSTEM PERMEASE PROTEIN"/>
    <property type="match status" value="1"/>
</dbReference>
<dbReference type="InterPro" id="IPR000522">
    <property type="entry name" value="ABC_transptr_permease_BtuC"/>
</dbReference>
<evidence type="ECO:0000313" key="10">
    <source>
        <dbReference type="Proteomes" id="UP000237846"/>
    </source>
</evidence>
<dbReference type="RefSeq" id="WP_106250340.1">
    <property type="nucleotide sequence ID" value="NZ_PVZC01000007.1"/>
</dbReference>
<feature type="transmembrane region" description="Helical" evidence="8">
    <location>
        <begin position="142"/>
        <end position="162"/>
    </location>
</feature>
<feature type="transmembrane region" description="Helical" evidence="8">
    <location>
        <begin position="328"/>
        <end position="347"/>
    </location>
</feature>
<dbReference type="Gene3D" id="1.10.3470.10">
    <property type="entry name" value="ABC transporter involved in vitamin B12 uptake, BtuC"/>
    <property type="match status" value="1"/>
</dbReference>
<evidence type="ECO:0000256" key="4">
    <source>
        <dbReference type="ARBA" id="ARBA00022475"/>
    </source>
</evidence>
<evidence type="ECO:0000256" key="2">
    <source>
        <dbReference type="ARBA" id="ARBA00007935"/>
    </source>
</evidence>
<evidence type="ECO:0000256" key="7">
    <source>
        <dbReference type="ARBA" id="ARBA00023136"/>
    </source>
</evidence>
<comment type="caution">
    <text evidence="9">The sequence shown here is derived from an EMBL/GenBank/DDBJ whole genome shotgun (WGS) entry which is preliminary data.</text>
</comment>
<evidence type="ECO:0000256" key="3">
    <source>
        <dbReference type="ARBA" id="ARBA00022448"/>
    </source>
</evidence>
<dbReference type="AlphaFoldDB" id="A0A2T0PZ37"/>
<keyword evidence="4" id="KW-1003">Cell membrane</keyword>
<dbReference type="GO" id="GO:0033214">
    <property type="term" value="P:siderophore-iron import into cell"/>
    <property type="evidence" value="ECO:0007669"/>
    <property type="project" value="TreeGrafter"/>
</dbReference>
<feature type="transmembrane region" description="Helical" evidence="8">
    <location>
        <begin position="118"/>
        <end position="136"/>
    </location>
</feature>
<feature type="transmembrane region" description="Helical" evidence="8">
    <location>
        <begin position="261"/>
        <end position="288"/>
    </location>
</feature>
<evidence type="ECO:0000256" key="8">
    <source>
        <dbReference type="SAM" id="Phobius"/>
    </source>
</evidence>
<dbReference type="InterPro" id="IPR037294">
    <property type="entry name" value="ABC_BtuC-like"/>
</dbReference>
<sequence length="356" mass="35848">MADVLTAENADAARVGAAKRALRDARRRRSARSRTVTLLLALAGCGAFLAALCVGEYTVSVPEVLASLAGYGDDGTDFIVLGLRLPRALTGVLVGVAFGLSGAIFQRMLHNPLASPDIIGISFGASAAAVVAITVFGLGGAVVSGLAFGGALACAVGVYLLAWRRGVGGYRLVLVGVGVGALLSSTISYLLSRADIYAAQQAMVWLTGSLNGVGWPQALVPAAALAVLLPLTAALARPLRGLQFGDDSARGLGVLVEPSRFALVVVGVALTAVATAAAGPLAFVAFLADPIARRLTGGTALAPPALVGALVVLVADFTAQHLMGGVQFPAGVVTGAVGAPYLLWLMARSSRIGRSG</sequence>
<feature type="transmembrane region" description="Helical" evidence="8">
    <location>
        <begin position="36"/>
        <end position="59"/>
    </location>
</feature>
<keyword evidence="5 8" id="KW-0812">Transmembrane</keyword>
<name>A0A2T0PZ37_9ACTN</name>
<dbReference type="Proteomes" id="UP000237846">
    <property type="component" value="Unassembled WGS sequence"/>
</dbReference>
<feature type="transmembrane region" description="Helical" evidence="8">
    <location>
        <begin position="300"/>
        <end position="322"/>
    </location>
</feature>
<dbReference type="EMBL" id="PVZC01000007">
    <property type="protein sequence ID" value="PRX96816.1"/>
    <property type="molecule type" value="Genomic_DNA"/>
</dbReference>
<feature type="transmembrane region" description="Helical" evidence="8">
    <location>
        <begin position="169"/>
        <end position="191"/>
    </location>
</feature>
<comment type="similarity">
    <text evidence="2">Belongs to the binding-protein-dependent transport system permease family. FecCD subfamily.</text>
</comment>
<dbReference type="CDD" id="cd06550">
    <property type="entry name" value="TM_ABC_iron-siderophores_like"/>
    <property type="match status" value="1"/>
</dbReference>